<accession>A0A4Q8BFH6</accession>
<dbReference type="RefSeq" id="WP_130336640.1">
    <property type="nucleotide sequence ID" value="NZ_SHLD01000001.1"/>
</dbReference>
<evidence type="ECO:0000313" key="3">
    <source>
        <dbReference type="Proteomes" id="UP000294114"/>
    </source>
</evidence>
<dbReference type="AlphaFoldDB" id="A0A4Q8BFH6"/>
<proteinExistence type="predicted"/>
<feature type="region of interest" description="Disordered" evidence="1">
    <location>
        <begin position="51"/>
        <end position="79"/>
    </location>
</feature>
<organism evidence="2 3">
    <name type="scientific">Micromonospora kangleipakensis</name>
    <dbReference type="NCBI Taxonomy" id="1077942"/>
    <lineage>
        <taxon>Bacteria</taxon>
        <taxon>Bacillati</taxon>
        <taxon>Actinomycetota</taxon>
        <taxon>Actinomycetes</taxon>
        <taxon>Micromonosporales</taxon>
        <taxon>Micromonosporaceae</taxon>
        <taxon>Micromonospora</taxon>
    </lineage>
</organism>
<keyword evidence="3" id="KW-1185">Reference proteome</keyword>
<dbReference type="OrthoDB" id="3369278at2"/>
<dbReference type="EMBL" id="SHLD01000001">
    <property type="protein sequence ID" value="RZU76161.1"/>
    <property type="molecule type" value="Genomic_DNA"/>
</dbReference>
<protein>
    <submittedName>
        <fullName evidence="2">Uncharacterized protein</fullName>
    </submittedName>
</protein>
<name>A0A4Q8BFH6_9ACTN</name>
<comment type="caution">
    <text evidence="2">The sequence shown here is derived from an EMBL/GenBank/DDBJ whole genome shotgun (WGS) entry which is preliminary data.</text>
</comment>
<sequence>MDYDAEIPRVAADHCCEMAERTVGPLVLSGVDRHRLLALPTWIPLGAIGPNRDGVSPGARRAQGRSPGMMSSCRKQRRRHRLVLASAGSEAGQQPG</sequence>
<gene>
    <name evidence="2" type="ORF">EV384_4787</name>
</gene>
<evidence type="ECO:0000256" key="1">
    <source>
        <dbReference type="SAM" id="MobiDB-lite"/>
    </source>
</evidence>
<evidence type="ECO:0000313" key="2">
    <source>
        <dbReference type="EMBL" id="RZU76161.1"/>
    </source>
</evidence>
<dbReference type="Proteomes" id="UP000294114">
    <property type="component" value="Unassembled WGS sequence"/>
</dbReference>
<reference evidence="2 3" key="1">
    <citation type="submission" date="2019-02" db="EMBL/GenBank/DDBJ databases">
        <title>Sequencing the genomes of 1000 actinobacteria strains.</title>
        <authorList>
            <person name="Klenk H.-P."/>
        </authorList>
    </citation>
    <scope>NUCLEOTIDE SEQUENCE [LARGE SCALE GENOMIC DNA]</scope>
    <source>
        <strain evidence="2 3">DSM 45612</strain>
    </source>
</reference>